<organism evidence="2 3">
    <name type="scientific">Brassica rapa subsp. trilocularis</name>
    <dbReference type="NCBI Taxonomy" id="1813537"/>
    <lineage>
        <taxon>Eukaryota</taxon>
        <taxon>Viridiplantae</taxon>
        <taxon>Streptophyta</taxon>
        <taxon>Embryophyta</taxon>
        <taxon>Tracheophyta</taxon>
        <taxon>Spermatophyta</taxon>
        <taxon>Magnoliopsida</taxon>
        <taxon>eudicotyledons</taxon>
        <taxon>Gunneridae</taxon>
        <taxon>Pentapetalae</taxon>
        <taxon>rosids</taxon>
        <taxon>malvids</taxon>
        <taxon>Brassicales</taxon>
        <taxon>Brassicaceae</taxon>
        <taxon>Brassiceae</taxon>
        <taxon>Brassica</taxon>
    </lineage>
</organism>
<evidence type="ECO:0000313" key="2">
    <source>
        <dbReference type="EMBL" id="KAG5388719.1"/>
    </source>
</evidence>
<feature type="region of interest" description="Disordered" evidence="1">
    <location>
        <begin position="174"/>
        <end position="224"/>
    </location>
</feature>
<feature type="compositionally biased region" description="Basic and acidic residues" evidence="1">
    <location>
        <begin position="196"/>
        <end position="208"/>
    </location>
</feature>
<sequence length="224" mass="24290">MDSAASPGLPKSLTEVRDNREMQSEISDPENLLRGSGLKINEEGSRSGNKKGGNDVTGSEGQEKGAEVKTIEETTKKAEPKEGNTEAAKENQIAGTVKEVEEGELVENWEDVTPGKGSGSPNLKYGQVKILTPDRFSAFLEVDNKGDAVNQVEKILSIEEEIIVEKANEEVRKEDTIKVSEDGEEGKNETIGGKSGMKETKEDHKNDQIGKSIAGIQHWPDLAN</sequence>
<protein>
    <submittedName>
        <fullName evidence="2">Uncharacterized protein</fullName>
    </submittedName>
</protein>
<evidence type="ECO:0000256" key="1">
    <source>
        <dbReference type="SAM" id="MobiDB-lite"/>
    </source>
</evidence>
<reference evidence="2 3" key="1">
    <citation type="submission" date="2021-03" db="EMBL/GenBank/DDBJ databases">
        <authorList>
            <person name="King G.J."/>
            <person name="Bancroft I."/>
            <person name="Baten A."/>
            <person name="Bloomfield J."/>
            <person name="Borpatragohain P."/>
            <person name="He Z."/>
            <person name="Irish N."/>
            <person name="Irwin J."/>
            <person name="Liu K."/>
            <person name="Mauleon R.P."/>
            <person name="Moore J."/>
            <person name="Morris R."/>
            <person name="Ostergaard L."/>
            <person name="Wang B."/>
            <person name="Wells R."/>
        </authorList>
    </citation>
    <scope>NUCLEOTIDE SEQUENCE [LARGE SCALE GENOMIC DNA]</scope>
    <source>
        <strain evidence="2">R-o-18</strain>
        <tissue evidence="2">Leaf</tissue>
    </source>
</reference>
<feature type="compositionally biased region" description="Basic and acidic residues" evidence="1">
    <location>
        <begin position="61"/>
        <end position="89"/>
    </location>
</feature>
<accession>A0ABQ7LQA5</accession>
<feature type="compositionally biased region" description="Basic and acidic residues" evidence="1">
    <location>
        <begin position="174"/>
        <end position="188"/>
    </location>
</feature>
<name>A0ABQ7LQA5_BRACM</name>
<feature type="compositionally biased region" description="Basic and acidic residues" evidence="1">
    <location>
        <begin position="14"/>
        <end position="23"/>
    </location>
</feature>
<dbReference type="Proteomes" id="UP000823674">
    <property type="component" value="Chromosome A08"/>
</dbReference>
<dbReference type="EMBL" id="JADBGQ010000007">
    <property type="protein sequence ID" value="KAG5388719.1"/>
    <property type="molecule type" value="Genomic_DNA"/>
</dbReference>
<evidence type="ECO:0000313" key="3">
    <source>
        <dbReference type="Proteomes" id="UP000823674"/>
    </source>
</evidence>
<feature type="region of interest" description="Disordered" evidence="1">
    <location>
        <begin position="1"/>
        <end position="94"/>
    </location>
</feature>
<gene>
    <name evidence="2" type="primary">A08p009910.1_BraROA</name>
    <name evidence="2" type="ORF">IGI04_030260</name>
</gene>
<comment type="caution">
    <text evidence="2">The sequence shown here is derived from an EMBL/GenBank/DDBJ whole genome shotgun (WGS) entry which is preliminary data.</text>
</comment>
<proteinExistence type="predicted"/>
<keyword evidence="3" id="KW-1185">Reference proteome</keyword>